<dbReference type="EMBL" id="JAROKS010000015">
    <property type="protein sequence ID" value="KAK1795735.1"/>
    <property type="molecule type" value="Genomic_DNA"/>
</dbReference>
<name>A0AAD9DUE3_9TELE</name>
<evidence type="ECO:0000313" key="3">
    <source>
        <dbReference type="Proteomes" id="UP001239994"/>
    </source>
</evidence>
<feature type="compositionally biased region" description="Basic residues" evidence="1">
    <location>
        <begin position="124"/>
        <end position="133"/>
    </location>
</feature>
<dbReference type="GO" id="GO:0003676">
    <property type="term" value="F:nucleic acid binding"/>
    <property type="evidence" value="ECO:0007669"/>
    <property type="project" value="InterPro"/>
</dbReference>
<evidence type="ECO:0000256" key="1">
    <source>
        <dbReference type="SAM" id="MobiDB-lite"/>
    </source>
</evidence>
<keyword evidence="3" id="KW-1185">Reference proteome</keyword>
<dbReference type="SUPFAM" id="SSF53098">
    <property type="entry name" value="Ribonuclease H-like"/>
    <property type="match status" value="1"/>
</dbReference>
<dbReference type="InterPro" id="IPR036397">
    <property type="entry name" value="RNaseH_sf"/>
</dbReference>
<protein>
    <recommendedName>
        <fullName evidence="4">Integrase catalytic domain-containing protein</fullName>
    </recommendedName>
</protein>
<evidence type="ECO:0008006" key="4">
    <source>
        <dbReference type="Google" id="ProtNLM"/>
    </source>
</evidence>
<dbReference type="InterPro" id="IPR012337">
    <property type="entry name" value="RNaseH-like_sf"/>
</dbReference>
<evidence type="ECO:0000313" key="2">
    <source>
        <dbReference type="EMBL" id="KAK1795735.1"/>
    </source>
</evidence>
<gene>
    <name evidence="2" type="ORF">P4O66_001218</name>
</gene>
<dbReference type="Proteomes" id="UP001239994">
    <property type="component" value="Unassembled WGS sequence"/>
</dbReference>
<reference evidence="2" key="1">
    <citation type="submission" date="2023-03" db="EMBL/GenBank/DDBJ databases">
        <title>Electrophorus voltai genome.</title>
        <authorList>
            <person name="Bian C."/>
        </authorList>
    </citation>
    <scope>NUCLEOTIDE SEQUENCE</scope>
    <source>
        <strain evidence="2">CB-2022</strain>
        <tissue evidence="2">Muscle</tissue>
    </source>
</reference>
<proteinExistence type="predicted"/>
<feature type="region of interest" description="Disordered" evidence="1">
    <location>
        <begin position="124"/>
        <end position="169"/>
    </location>
</feature>
<sequence>MALTVFGGARYLEALQQSTEAPQIVGLWVSKVNISIQVFPDMLHRIETGQGKDTKVIVVLLKPIVHQANGQIERVNQELGKFLRLYCKQHPETWTAYLSWVEYAQNSPCLAVNRSGRRRLRSANATYKRKADTKRRENPQYEPGDKVWEATRDCQADPKGKLQAREYKL</sequence>
<accession>A0AAD9DUE3</accession>
<organism evidence="2 3">
    <name type="scientific">Electrophorus voltai</name>
    <dbReference type="NCBI Taxonomy" id="2609070"/>
    <lineage>
        <taxon>Eukaryota</taxon>
        <taxon>Metazoa</taxon>
        <taxon>Chordata</taxon>
        <taxon>Craniata</taxon>
        <taxon>Vertebrata</taxon>
        <taxon>Euteleostomi</taxon>
        <taxon>Actinopterygii</taxon>
        <taxon>Neopterygii</taxon>
        <taxon>Teleostei</taxon>
        <taxon>Ostariophysi</taxon>
        <taxon>Gymnotiformes</taxon>
        <taxon>Gymnotoidei</taxon>
        <taxon>Gymnotidae</taxon>
        <taxon>Electrophorus</taxon>
    </lineage>
</organism>
<comment type="caution">
    <text evidence="2">The sequence shown here is derived from an EMBL/GenBank/DDBJ whole genome shotgun (WGS) entry which is preliminary data.</text>
</comment>
<feature type="compositionally biased region" description="Basic and acidic residues" evidence="1">
    <location>
        <begin position="134"/>
        <end position="169"/>
    </location>
</feature>
<dbReference type="Gene3D" id="3.30.420.10">
    <property type="entry name" value="Ribonuclease H-like superfamily/Ribonuclease H"/>
    <property type="match status" value="1"/>
</dbReference>
<dbReference type="AlphaFoldDB" id="A0AAD9DUE3"/>